<dbReference type="InterPro" id="IPR027417">
    <property type="entry name" value="P-loop_NTPase"/>
</dbReference>
<sequence length="66" mass="7965">MKPYANLAVKSGYEVYFVEPDTKWKFNVKECFRKNLHLVEKSTIQYMLDNYEKKVSLEHLIRPIKL</sequence>
<dbReference type="Gene3D" id="3.40.50.300">
    <property type="entry name" value="P-loop containing nucleotide triphosphate hydrolases"/>
    <property type="match status" value="1"/>
</dbReference>
<dbReference type="AlphaFoldDB" id="A0A914VLL5"/>
<proteinExistence type="predicted"/>
<dbReference type="InterPro" id="IPR026302">
    <property type="entry name" value="NEDD4-bd_p2"/>
</dbReference>
<name>A0A914VLL5_9BILA</name>
<dbReference type="PANTHER" id="PTHR13308:SF40">
    <property type="entry name" value="NEDD4-BINDING PROTEIN 2-LIKE 1"/>
    <property type="match status" value="1"/>
</dbReference>
<organism evidence="1 2">
    <name type="scientific">Plectus sambesii</name>
    <dbReference type="NCBI Taxonomy" id="2011161"/>
    <lineage>
        <taxon>Eukaryota</taxon>
        <taxon>Metazoa</taxon>
        <taxon>Ecdysozoa</taxon>
        <taxon>Nematoda</taxon>
        <taxon>Chromadorea</taxon>
        <taxon>Plectida</taxon>
        <taxon>Plectina</taxon>
        <taxon>Plectoidea</taxon>
        <taxon>Plectidae</taxon>
        <taxon>Plectus</taxon>
    </lineage>
</organism>
<evidence type="ECO:0000313" key="1">
    <source>
        <dbReference type="Proteomes" id="UP000887566"/>
    </source>
</evidence>
<evidence type="ECO:0000313" key="2">
    <source>
        <dbReference type="WBParaSite" id="PSAMB.scaffold21982size544.g38479.t1"/>
    </source>
</evidence>
<dbReference type="WBParaSite" id="PSAMB.scaffold21982size544.g38479.t1">
    <property type="protein sequence ID" value="PSAMB.scaffold21982size544.g38479.t1"/>
    <property type="gene ID" value="PSAMB.scaffold21982size544.g38479"/>
</dbReference>
<keyword evidence="1" id="KW-1185">Reference proteome</keyword>
<dbReference type="PANTHER" id="PTHR13308">
    <property type="entry name" value="NEDD4-BINDING PROTEIN 2-LIKE 1"/>
    <property type="match status" value="1"/>
</dbReference>
<accession>A0A914VLL5</accession>
<protein>
    <submittedName>
        <fullName evidence="2">Uncharacterized protein</fullName>
    </submittedName>
</protein>
<reference evidence="2" key="1">
    <citation type="submission" date="2022-11" db="UniProtKB">
        <authorList>
            <consortium name="WormBaseParasite"/>
        </authorList>
    </citation>
    <scope>IDENTIFICATION</scope>
</reference>
<dbReference type="Proteomes" id="UP000887566">
    <property type="component" value="Unplaced"/>
</dbReference>